<reference evidence="12 13" key="1">
    <citation type="submission" date="2020-05" db="EMBL/GenBank/DDBJ databases">
        <title>Azospirillum oleiclasticum sp. nov, a nitrogen-fixing and heavy crude oil-emulsifying bacterium isolated from the crude oil of Yumen Oilfield.</title>
        <authorList>
            <person name="Wu D."/>
            <person name="Cai M."/>
            <person name="Zhang X."/>
        </authorList>
    </citation>
    <scope>NUCLEOTIDE SEQUENCE [LARGE SCALE GENOMIC DNA]</scope>
    <source>
        <strain evidence="12 13">ROY-1-1-2</strain>
    </source>
</reference>
<evidence type="ECO:0000313" key="13">
    <source>
        <dbReference type="Proteomes" id="UP000584642"/>
    </source>
</evidence>
<evidence type="ECO:0000256" key="6">
    <source>
        <dbReference type="ARBA" id="ARBA00023224"/>
    </source>
</evidence>
<dbReference type="EMBL" id="JABFDB010000011">
    <property type="protein sequence ID" value="NYZ21348.1"/>
    <property type="molecule type" value="Genomic_DNA"/>
</dbReference>
<keyword evidence="13" id="KW-1185">Reference proteome</keyword>
<keyword evidence="6 8" id="KW-0807">Transducer</keyword>
<evidence type="ECO:0000256" key="1">
    <source>
        <dbReference type="ARBA" id="ARBA00004651"/>
    </source>
</evidence>
<proteinExistence type="inferred from homology"/>
<dbReference type="Pfam" id="PF08269">
    <property type="entry name" value="dCache_2"/>
    <property type="match status" value="1"/>
</dbReference>
<evidence type="ECO:0000259" key="11">
    <source>
        <dbReference type="PROSITE" id="PS50885"/>
    </source>
</evidence>
<dbReference type="InterPro" id="IPR004010">
    <property type="entry name" value="Double_Cache_2"/>
</dbReference>
<comment type="caution">
    <text evidence="12">The sequence shown here is derived from an EMBL/GenBank/DDBJ whole genome shotgun (WGS) entry which is preliminary data.</text>
</comment>
<evidence type="ECO:0000256" key="5">
    <source>
        <dbReference type="ARBA" id="ARBA00023136"/>
    </source>
</evidence>
<evidence type="ECO:0000256" key="8">
    <source>
        <dbReference type="PROSITE-ProRule" id="PRU00284"/>
    </source>
</evidence>
<dbReference type="InterPro" id="IPR003660">
    <property type="entry name" value="HAMP_dom"/>
</dbReference>
<dbReference type="InterPro" id="IPR033480">
    <property type="entry name" value="sCache_2"/>
</dbReference>
<name>A0ABX2TDX6_9PROT</name>
<evidence type="ECO:0000256" key="2">
    <source>
        <dbReference type="ARBA" id="ARBA00022475"/>
    </source>
</evidence>
<dbReference type="Proteomes" id="UP000584642">
    <property type="component" value="Unassembled WGS sequence"/>
</dbReference>
<evidence type="ECO:0000256" key="7">
    <source>
        <dbReference type="ARBA" id="ARBA00029447"/>
    </source>
</evidence>
<evidence type="ECO:0000256" key="3">
    <source>
        <dbReference type="ARBA" id="ARBA00022692"/>
    </source>
</evidence>
<dbReference type="SMART" id="SM00283">
    <property type="entry name" value="MA"/>
    <property type="match status" value="1"/>
</dbReference>
<dbReference type="Gene3D" id="6.10.340.10">
    <property type="match status" value="1"/>
</dbReference>
<keyword evidence="3 9" id="KW-0812">Transmembrane</keyword>
<dbReference type="InterPro" id="IPR004089">
    <property type="entry name" value="MCPsignal_dom"/>
</dbReference>
<gene>
    <name evidence="12" type="ORF">HND93_16655</name>
</gene>
<keyword evidence="2" id="KW-1003">Cell membrane</keyword>
<feature type="transmembrane region" description="Helical" evidence="9">
    <location>
        <begin position="13"/>
        <end position="39"/>
    </location>
</feature>
<dbReference type="PROSITE" id="PS50885">
    <property type="entry name" value="HAMP"/>
    <property type="match status" value="1"/>
</dbReference>
<dbReference type="SMART" id="SM01049">
    <property type="entry name" value="Cache_2"/>
    <property type="match status" value="1"/>
</dbReference>
<evidence type="ECO:0000256" key="9">
    <source>
        <dbReference type="SAM" id="Phobius"/>
    </source>
</evidence>
<comment type="subcellular location">
    <subcellularLocation>
        <location evidence="1">Cell membrane</location>
        <topology evidence="1">Multi-pass membrane protein</topology>
    </subcellularLocation>
</comment>
<dbReference type="PANTHER" id="PTHR32089:SF112">
    <property type="entry name" value="LYSOZYME-LIKE PROTEIN-RELATED"/>
    <property type="match status" value="1"/>
</dbReference>
<organism evidence="12 13">
    <name type="scientific">Azospirillum oleiclasticum</name>
    <dbReference type="NCBI Taxonomy" id="2735135"/>
    <lineage>
        <taxon>Bacteria</taxon>
        <taxon>Pseudomonadati</taxon>
        <taxon>Pseudomonadota</taxon>
        <taxon>Alphaproteobacteria</taxon>
        <taxon>Rhodospirillales</taxon>
        <taxon>Azospirillaceae</taxon>
        <taxon>Azospirillum</taxon>
    </lineage>
</organism>
<keyword evidence="5 9" id="KW-0472">Membrane</keyword>
<dbReference type="SUPFAM" id="SSF58104">
    <property type="entry name" value="Methyl-accepting chemotaxis protein (MCP) signaling domain"/>
    <property type="match status" value="1"/>
</dbReference>
<dbReference type="Gene3D" id="3.30.450.20">
    <property type="entry name" value="PAS domain"/>
    <property type="match status" value="1"/>
</dbReference>
<sequence length="562" mass="59370">MTILNTLSIGRKLAILVGLAVLGTVAVILFAAADTAATIERERRDRVRTLVETAMSLVRTQHALAESGRIGVEQAKRAAMEEVGRLRFDGDNYFWINGLDATMLMHPMQPALVGRKLDGVRDAAGAAIFKDMIAIAERDGQGFYRYYWKNPADEAPRAKSSYIVRFAPWGWVVGAGVHVDDVSGDVRDTVLKLAALGALIAVGVLAIAAAIARSIVRPLDALSVAMRRLAADDLAVTVPFAGVRNEVGAMADAVTVFKDNALERQRLHATQAEENERRHARTERLERSLLEFDGSVRQVLEGFGTASERFRSTARALEAMAQRTVDQSGRAAGSANGVSANVAAVAGASAGMATAVEEIARQTARSRSVAEDARERAIRSRALVEGLQAASARIGDVVQLITDIAGQTNLLALNATIEAARAGEAGKGFAVVATEVKNLAGQTAKATEDIVGQVEAIRGAASETAGSILEVADVIQQVSVIAASVAAAVERQADSTRDIGRSAGEAATDTEAVAQTVTGIRSIAEEARQAAGDVMSASDEMERRAAHLRETVGRFVTDLRAA</sequence>
<feature type="domain" description="HAMP" evidence="11">
    <location>
        <begin position="213"/>
        <end position="266"/>
    </location>
</feature>
<dbReference type="Pfam" id="PF00672">
    <property type="entry name" value="HAMP"/>
    <property type="match status" value="1"/>
</dbReference>
<dbReference type="PROSITE" id="PS50111">
    <property type="entry name" value="CHEMOTAXIS_TRANSDUC_2"/>
    <property type="match status" value="1"/>
</dbReference>
<dbReference type="SMART" id="SM00304">
    <property type="entry name" value="HAMP"/>
    <property type="match status" value="1"/>
</dbReference>
<dbReference type="PANTHER" id="PTHR32089">
    <property type="entry name" value="METHYL-ACCEPTING CHEMOTAXIS PROTEIN MCPB"/>
    <property type="match status" value="1"/>
</dbReference>
<feature type="transmembrane region" description="Helical" evidence="9">
    <location>
        <begin position="193"/>
        <end position="212"/>
    </location>
</feature>
<dbReference type="RefSeq" id="WP_180283111.1">
    <property type="nucleotide sequence ID" value="NZ_JABFDB010000011.1"/>
</dbReference>
<protein>
    <submittedName>
        <fullName evidence="12">HAMP domain-containing protein</fullName>
    </submittedName>
</protein>
<dbReference type="Gene3D" id="1.10.287.950">
    <property type="entry name" value="Methyl-accepting chemotaxis protein"/>
    <property type="match status" value="1"/>
</dbReference>
<feature type="domain" description="Methyl-accepting transducer" evidence="10">
    <location>
        <begin position="306"/>
        <end position="535"/>
    </location>
</feature>
<dbReference type="Pfam" id="PF00015">
    <property type="entry name" value="MCPsignal"/>
    <property type="match status" value="1"/>
</dbReference>
<dbReference type="CDD" id="cd06225">
    <property type="entry name" value="HAMP"/>
    <property type="match status" value="1"/>
</dbReference>
<evidence type="ECO:0000259" key="10">
    <source>
        <dbReference type="PROSITE" id="PS50111"/>
    </source>
</evidence>
<evidence type="ECO:0000256" key="4">
    <source>
        <dbReference type="ARBA" id="ARBA00022989"/>
    </source>
</evidence>
<comment type="similarity">
    <text evidence="7">Belongs to the methyl-accepting chemotaxis (MCP) protein family.</text>
</comment>
<keyword evidence="4 9" id="KW-1133">Transmembrane helix</keyword>
<accession>A0ABX2TDX6</accession>
<evidence type="ECO:0000313" key="12">
    <source>
        <dbReference type="EMBL" id="NYZ21348.1"/>
    </source>
</evidence>